<dbReference type="Proteomes" id="UP000242188">
    <property type="component" value="Unassembled WGS sequence"/>
</dbReference>
<dbReference type="AlphaFoldDB" id="A0A210QQ63"/>
<reference evidence="7 8" key="1">
    <citation type="journal article" date="2017" name="Nat. Ecol. Evol.">
        <title>Scallop genome provides insights into evolution of bilaterian karyotype and development.</title>
        <authorList>
            <person name="Wang S."/>
            <person name="Zhang J."/>
            <person name="Jiao W."/>
            <person name="Li J."/>
            <person name="Xun X."/>
            <person name="Sun Y."/>
            <person name="Guo X."/>
            <person name="Huan P."/>
            <person name="Dong B."/>
            <person name="Zhang L."/>
            <person name="Hu X."/>
            <person name="Sun X."/>
            <person name="Wang J."/>
            <person name="Zhao C."/>
            <person name="Wang Y."/>
            <person name="Wang D."/>
            <person name="Huang X."/>
            <person name="Wang R."/>
            <person name="Lv J."/>
            <person name="Li Y."/>
            <person name="Zhang Z."/>
            <person name="Liu B."/>
            <person name="Lu W."/>
            <person name="Hui Y."/>
            <person name="Liang J."/>
            <person name="Zhou Z."/>
            <person name="Hou R."/>
            <person name="Li X."/>
            <person name="Liu Y."/>
            <person name="Li H."/>
            <person name="Ning X."/>
            <person name="Lin Y."/>
            <person name="Zhao L."/>
            <person name="Xing Q."/>
            <person name="Dou J."/>
            <person name="Li Y."/>
            <person name="Mao J."/>
            <person name="Guo H."/>
            <person name="Dou H."/>
            <person name="Li T."/>
            <person name="Mu C."/>
            <person name="Jiang W."/>
            <person name="Fu Q."/>
            <person name="Fu X."/>
            <person name="Miao Y."/>
            <person name="Liu J."/>
            <person name="Yu Q."/>
            <person name="Li R."/>
            <person name="Liao H."/>
            <person name="Li X."/>
            <person name="Kong Y."/>
            <person name="Jiang Z."/>
            <person name="Chourrout D."/>
            <person name="Li R."/>
            <person name="Bao Z."/>
        </authorList>
    </citation>
    <scope>NUCLEOTIDE SEQUENCE [LARGE SCALE GENOMIC DNA]</scope>
    <source>
        <strain evidence="7 8">PY_sf001</strain>
    </source>
</reference>
<dbReference type="InterPro" id="IPR000859">
    <property type="entry name" value="CUB_dom"/>
</dbReference>
<feature type="compositionally biased region" description="Basic residues" evidence="3">
    <location>
        <begin position="518"/>
        <end position="528"/>
    </location>
</feature>
<evidence type="ECO:0000256" key="5">
    <source>
        <dbReference type="SAM" id="SignalP"/>
    </source>
</evidence>
<dbReference type="Pfam" id="PF00057">
    <property type="entry name" value="Ldl_recept_a"/>
    <property type="match status" value="1"/>
</dbReference>
<dbReference type="InterPro" id="IPR035914">
    <property type="entry name" value="Sperma_CUB_dom_sf"/>
</dbReference>
<dbReference type="SUPFAM" id="SSF57424">
    <property type="entry name" value="LDL receptor-like module"/>
    <property type="match status" value="1"/>
</dbReference>
<feature type="region of interest" description="Disordered" evidence="3">
    <location>
        <begin position="596"/>
        <end position="880"/>
    </location>
</feature>
<comment type="caution">
    <text evidence="2">Lacks conserved residue(s) required for the propagation of feature annotation.</text>
</comment>
<feature type="compositionally biased region" description="Polar residues" evidence="3">
    <location>
        <begin position="1046"/>
        <end position="1067"/>
    </location>
</feature>
<keyword evidence="4" id="KW-0812">Transmembrane</keyword>
<feature type="compositionally biased region" description="Basic and acidic residues" evidence="3">
    <location>
        <begin position="948"/>
        <end position="964"/>
    </location>
</feature>
<feature type="compositionally biased region" description="Basic and acidic residues" evidence="3">
    <location>
        <begin position="670"/>
        <end position="684"/>
    </location>
</feature>
<organism evidence="7 8">
    <name type="scientific">Mizuhopecten yessoensis</name>
    <name type="common">Japanese scallop</name>
    <name type="synonym">Patinopecten yessoensis</name>
    <dbReference type="NCBI Taxonomy" id="6573"/>
    <lineage>
        <taxon>Eukaryota</taxon>
        <taxon>Metazoa</taxon>
        <taxon>Spiralia</taxon>
        <taxon>Lophotrochozoa</taxon>
        <taxon>Mollusca</taxon>
        <taxon>Bivalvia</taxon>
        <taxon>Autobranchia</taxon>
        <taxon>Pteriomorphia</taxon>
        <taxon>Pectinida</taxon>
        <taxon>Pectinoidea</taxon>
        <taxon>Pectinidae</taxon>
        <taxon>Mizuhopecten</taxon>
    </lineage>
</organism>
<dbReference type="EMBL" id="NEDP02002420">
    <property type="protein sequence ID" value="OWF50865.1"/>
    <property type="molecule type" value="Genomic_DNA"/>
</dbReference>
<gene>
    <name evidence="7" type="ORF">KP79_PYT13825</name>
</gene>
<keyword evidence="1 2" id="KW-1015">Disulfide bond</keyword>
<feature type="region of interest" description="Disordered" evidence="3">
    <location>
        <begin position="948"/>
        <end position="986"/>
    </location>
</feature>
<dbReference type="InterPro" id="IPR036055">
    <property type="entry name" value="LDL_receptor-like_sf"/>
</dbReference>
<name>A0A210QQ63_MIZYE</name>
<feature type="compositionally biased region" description="Acidic residues" evidence="3">
    <location>
        <begin position="1068"/>
        <end position="1077"/>
    </location>
</feature>
<feature type="compositionally biased region" description="Basic residues" evidence="3">
    <location>
        <begin position="822"/>
        <end position="831"/>
    </location>
</feature>
<dbReference type="SMART" id="SM00192">
    <property type="entry name" value="LDLa"/>
    <property type="match status" value="1"/>
</dbReference>
<keyword evidence="4" id="KW-0472">Membrane</keyword>
<feature type="compositionally biased region" description="Basic and acidic residues" evidence="3">
    <location>
        <begin position="842"/>
        <end position="862"/>
    </location>
</feature>
<dbReference type="PANTHER" id="PTHR24652">
    <property type="entry name" value="LOW-DENSITY LIPOPROTEIN RECEPTOR CLASS A DOMAIN-CONTAINING PROTEIN 2"/>
    <property type="match status" value="1"/>
</dbReference>
<dbReference type="Gene3D" id="2.60.120.290">
    <property type="entry name" value="Spermadhesin, CUB domain"/>
    <property type="match status" value="1"/>
</dbReference>
<dbReference type="Gene3D" id="4.10.400.10">
    <property type="entry name" value="Low-density Lipoprotein Receptor"/>
    <property type="match status" value="1"/>
</dbReference>
<evidence type="ECO:0000256" key="4">
    <source>
        <dbReference type="SAM" id="Phobius"/>
    </source>
</evidence>
<dbReference type="SUPFAM" id="SSF49854">
    <property type="entry name" value="Spermadhesin, CUB domain"/>
    <property type="match status" value="2"/>
</dbReference>
<dbReference type="OrthoDB" id="19606at2759"/>
<dbReference type="InterPro" id="IPR023415">
    <property type="entry name" value="LDLR_class-A_CS"/>
</dbReference>
<evidence type="ECO:0000313" key="7">
    <source>
        <dbReference type="EMBL" id="OWF50865.1"/>
    </source>
</evidence>
<dbReference type="PANTHER" id="PTHR24652:SF69">
    <property type="entry name" value="CUB DOMAIN-CONTAINING PROTEIN"/>
    <property type="match status" value="1"/>
</dbReference>
<dbReference type="PROSITE" id="PS01209">
    <property type="entry name" value="LDLRA_1"/>
    <property type="match status" value="1"/>
</dbReference>
<feature type="domain" description="CUB" evidence="6">
    <location>
        <begin position="293"/>
        <end position="364"/>
    </location>
</feature>
<accession>A0A210QQ63</accession>
<feature type="disulfide bond" evidence="2">
    <location>
        <begin position="421"/>
        <end position="439"/>
    </location>
</feature>
<feature type="signal peptide" evidence="5">
    <location>
        <begin position="1"/>
        <end position="22"/>
    </location>
</feature>
<evidence type="ECO:0000313" key="8">
    <source>
        <dbReference type="Proteomes" id="UP000242188"/>
    </source>
</evidence>
<dbReference type="PROSITE" id="PS01180">
    <property type="entry name" value="CUB"/>
    <property type="match status" value="1"/>
</dbReference>
<proteinExistence type="predicted"/>
<keyword evidence="8" id="KW-1185">Reference proteome</keyword>
<keyword evidence="4" id="KW-1133">Transmembrane helix</keyword>
<sequence length="1077" mass="120949">MAPYLRVVSIVLGFSFLAMVNSKGSMELKDICIGSSYKSIKEVGQGGVLEVGANTTPLWNPCVMRVETCAHCKVVVEPYGQDFSLLGCNSNYDTTGKSCPVGCQYFYIFDQFYKNQTMSFYKDSSATSWNLPFVSESSVVFIGFCHANVPLNRSIQLRFTIEAKEERYGGSSDISTSGEITSPFFPDLYSLNSEYYTYQIESTNKEDHVYIIFTDWDISSTSEVFVEWGSSEALYKYRDDRPVIMASSHKVKIVFNTGYEYQHGVLRSNMGFRVKYRYINANIEYVPVPSTNCGEYSFSSGGKLEFDTSIALNYKYYDCVWVVRTAPGYTQTLLNIIKFNIGTSGFDSDDYMEIYRGLSSKGTFLDRFPVSQTISKWQYKDTDGFYIHLSGKFGRLDKVQLSFVSLHMEELCSSLNNLWHCNNGYCISSTYKCDGIDHCGDNSDEQYGCSSPGSPWKKSSQQTLAFSVVIPVVISVFLIVILFVLFLLVRRYRRAQREVIRRASEGLPSISEDLAQPHGRRRRRRHRGVIGEDLPPAYEEAIRSPPMYPDISLDPPGPGHWMLPKPPPYSESVGTPIGPAMPPCFHGVEDVSTECALASNSSTDSSESEQWDGPRNHQLTDDSSDASPVPRVRTTHSYSTSYSSESSIENPHSPRHVRYAATETEATDQNPRDREGRPPPRQEGDGLTELPIRHLLINGPEGLSGEAKRNHQTERQANPHHQGQPLKRQTEQHGQDPSARRGRGRNETQPTERPTDRVHRNRHTDRHHHSLPTERGADRHFQDQPRERQIGRRDDVRRNLFKSSESSSPYKAQSKSQTKLAHDKHNKHRLSPAKVGTSPIENGHKAKLSDFRKETRTRREDGVNQTQALHNHPGSRPSQYHTSMPNIADQPALSRPGFQSLSNFSSAGAIQEATGMSGNIQPKHRQYAKSLENISKVAGSQALRPFHFDRDLDPVRSEKGDRASRNSWSPRETGQSRMCEENPGTSREALCGDSNTLFRSGEFNTSSGCVNAAFCESPTREIPPVLISGQGNASLPRSVTDMHVISDSSGSKSRVQQQPHISLQSDLIDNDDNECYA</sequence>
<evidence type="ECO:0000256" key="2">
    <source>
        <dbReference type="PROSITE-ProRule" id="PRU00124"/>
    </source>
</evidence>
<dbReference type="PROSITE" id="PS50068">
    <property type="entry name" value="LDLRA_2"/>
    <property type="match status" value="1"/>
</dbReference>
<keyword evidence="5" id="KW-0732">Signal</keyword>
<feature type="transmembrane region" description="Helical" evidence="4">
    <location>
        <begin position="464"/>
        <end position="489"/>
    </location>
</feature>
<feature type="region of interest" description="Disordered" evidence="3">
    <location>
        <begin position="511"/>
        <end position="533"/>
    </location>
</feature>
<protein>
    <submittedName>
        <fullName evidence="7">Neuropilin and tolloid-like protein 2</fullName>
    </submittedName>
</protein>
<evidence type="ECO:0000256" key="3">
    <source>
        <dbReference type="SAM" id="MobiDB-lite"/>
    </source>
</evidence>
<evidence type="ECO:0000259" key="6">
    <source>
        <dbReference type="PROSITE" id="PS01180"/>
    </source>
</evidence>
<dbReference type="InterPro" id="IPR042333">
    <property type="entry name" value="LRAD2/Mig-13-like"/>
</dbReference>
<feature type="compositionally biased region" description="Low complexity" evidence="3">
    <location>
        <begin position="635"/>
        <end position="651"/>
    </location>
</feature>
<feature type="compositionally biased region" description="Basic and acidic residues" evidence="3">
    <location>
        <begin position="771"/>
        <end position="798"/>
    </location>
</feature>
<feature type="region of interest" description="Disordered" evidence="3">
    <location>
        <begin position="1044"/>
        <end position="1077"/>
    </location>
</feature>
<feature type="chain" id="PRO_5012939464" evidence="5">
    <location>
        <begin position="23"/>
        <end position="1077"/>
    </location>
</feature>
<feature type="compositionally biased region" description="Polar residues" evidence="3">
    <location>
        <begin position="801"/>
        <end position="819"/>
    </location>
</feature>
<comment type="caution">
    <text evidence="7">The sequence shown here is derived from an EMBL/GenBank/DDBJ whole genome shotgun (WGS) entry which is preliminary data.</text>
</comment>
<feature type="compositionally biased region" description="Polar residues" evidence="3">
    <location>
        <begin position="965"/>
        <end position="976"/>
    </location>
</feature>
<feature type="compositionally biased region" description="Basic residues" evidence="3">
    <location>
        <begin position="759"/>
        <end position="770"/>
    </location>
</feature>
<dbReference type="InterPro" id="IPR002172">
    <property type="entry name" value="LDrepeatLR_classA_rpt"/>
</dbReference>
<evidence type="ECO:0000256" key="1">
    <source>
        <dbReference type="ARBA" id="ARBA00023157"/>
    </source>
</evidence>
<dbReference type="CDD" id="cd00112">
    <property type="entry name" value="LDLa"/>
    <property type="match status" value="1"/>
</dbReference>